<proteinExistence type="predicted"/>
<keyword evidence="2" id="KW-1185">Reference proteome</keyword>
<dbReference type="AlphaFoldDB" id="A0AAV4NNE4"/>
<evidence type="ECO:0000313" key="1">
    <source>
        <dbReference type="EMBL" id="GIX85446.1"/>
    </source>
</evidence>
<dbReference type="EMBL" id="BPLR01003513">
    <property type="protein sequence ID" value="GIX85446.1"/>
    <property type="molecule type" value="Genomic_DNA"/>
</dbReference>
<accession>A0AAV4NNE4</accession>
<protein>
    <submittedName>
        <fullName evidence="1">Uncharacterized protein</fullName>
    </submittedName>
</protein>
<dbReference type="Proteomes" id="UP001054945">
    <property type="component" value="Unassembled WGS sequence"/>
</dbReference>
<evidence type="ECO:0000313" key="2">
    <source>
        <dbReference type="Proteomes" id="UP001054945"/>
    </source>
</evidence>
<sequence length="104" mass="11567">MHLLLLLSSSTENSPNLMCSSSPMGTQSSVSKIPNQISFSCETIVLSIRQNLGSHPPCCTRWGPSWHNQLCCENRYSQPGRPLVQYINCSTSAQEHYILLNVTI</sequence>
<name>A0AAV4NNE4_CAEEX</name>
<reference evidence="1 2" key="1">
    <citation type="submission" date="2021-06" db="EMBL/GenBank/DDBJ databases">
        <title>Caerostris extrusa draft genome.</title>
        <authorList>
            <person name="Kono N."/>
            <person name="Arakawa K."/>
        </authorList>
    </citation>
    <scope>NUCLEOTIDE SEQUENCE [LARGE SCALE GENOMIC DNA]</scope>
</reference>
<organism evidence="1 2">
    <name type="scientific">Caerostris extrusa</name>
    <name type="common">Bark spider</name>
    <name type="synonym">Caerostris bankana</name>
    <dbReference type="NCBI Taxonomy" id="172846"/>
    <lineage>
        <taxon>Eukaryota</taxon>
        <taxon>Metazoa</taxon>
        <taxon>Ecdysozoa</taxon>
        <taxon>Arthropoda</taxon>
        <taxon>Chelicerata</taxon>
        <taxon>Arachnida</taxon>
        <taxon>Araneae</taxon>
        <taxon>Araneomorphae</taxon>
        <taxon>Entelegynae</taxon>
        <taxon>Araneoidea</taxon>
        <taxon>Araneidae</taxon>
        <taxon>Caerostris</taxon>
    </lineage>
</organism>
<comment type="caution">
    <text evidence="1">The sequence shown here is derived from an EMBL/GenBank/DDBJ whole genome shotgun (WGS) entry which is preliminary data.</text>
</comment>
<gene>
    <name evidence="1" type="ORF">CEXT_386871</name>
</gene>